<name>A0ACC0JXT9_CHOFU</name>
<organism evidence="1 2">
    <name type="scientific">Choristoneura fumiferana</name>
    <name type="common">Spruce budworm moth</name>
    <name type="synonym">Archips fumiferana</name>
    <dbReference type="NCBI Taxonomy" id="7141"/>
    <lineage>
        <taxon>Eukaryota</taxon>
        <taxon>Metazoa</taxon>
        <taxon>Ecdysozoa</taxon>
        <taxon>Arthropoda</taxon>
        <taxon>Hexapoda</taxon>
        <taxon>Insecta</taxon>
        <taxon>Pterygota</taxon>
        <taxon>Neoptera</taxon>
        <taxon>Endopterygota</taxon>
        <taxon>Lepidoptera</taxon>
        <taxon>Glossata</taxon>
        <taxon>Ditrysia</taxon>
        <taxon>Tortricoidea</taxon>
        <taxon>Tortricidae</taxon>
        <taxon>Tortricinae</taxon>
        <taxon>Choristoneura</taxon>
    </lineage>
</organism>
<protein>
    <submittedName>
        <fullName evidence="1">Uncharacterized protein</fullName>
    </submittedName>
</protein>
<evidence type="ECO:0000313" key="2">
    <source>
        <dbReference type="Proteomes" id="UP001064048"/>
    </source>
</evidence>
<comment type="caution">
    <text evidence="1">The sequence shown here is derived from an EMBL/GenBank/DDBJ whole genome shotgun (WGS) entry which is preliminary data.</text>
</comment>
<evidence type="ECO:0000313" key="1">
    <source>
        <dbReference type="EMBL" id="KAI8428800.1"/>
    </source>
</evidence>
<keyword evidence="2" id="KW-1185">Reference proteome</keyword>
<dbReference type="Proteomes" id="UP001064048">
    <property type="component" value="Chromosome 12"/>
</dbReference>
<accession>A0ACC0JXT9</accession>
<gene>
    <name evidence="1" type="ORF">MSG28_007472</name>
</gene>
<reference evidence="1 2" key="1">
    <citation type="journal article" date="2022" name="Genome Biol. Evol.">
        <title>The Spruce Budworm Genome: Reconstructing the Evolutionary History of Antifreeze Proteins.</title>
        <authorList>
            <person name="Beliveau C."/>
            <person name="Gagne P."/>
            <person name="Picq S."/>
            <person name="Vernygora O."/>
            <person name="Keeling C.I."/>
            <person name="Pinkney K."/>
            <person name="Doucet D."/>
            <person name="Wen F."/>
            <person name="Johnston J.S."/>
            <person name="Maaroufi H."/>
            <person name="Boyle B."/>
            <person name="Laroche J."/>
            <person name="Dewar K."/>
            <person name="Juretic N."/>
            <person name="Blackburn G."/>
            <person name="Nisole A."/>
            <person name="Brunet B."/>
            <person name="Brandao M."/>
            <person name="Lumley L."/>
            <person name="Duan J."/>
            <person name="Quan G."/>
            <person name="Lucarotti C.J."/>
            <person name="Roe A.D."/>
            <person name="Sperling F.A.H."/>
            <person name="Levesque R.C."/>
            <person name="Cusson M."/>
        </authorList>
    </citation>
    <scope>NUCLEOTIDE SEQUENCE [LARGE SCALE GENOMIC DNA]</scope>
    <source>
        <strain evidence="1">Glfc:IPQL:Cfum</strain>
    </source>
</reference>
<proteinExistence type="predicted"/>
<dbReference type="EMBL" id="CM046112">
    <property type="protein sequence ID" value="KAI8428800.1"/>
    <property type="molecule type" value="Genomic_DNA"/>
</dbReference>
<sequence length="935" mass="100147">MEYNPENLEYAVSVFYNGEQADRAKAHAWLTSAQRVPEAWKFVWDLLQPNKGTEIQFYAATTLHTKILRCWSEVPTESHEELKEKILQNIYTYSKGPKIVTNRLCISLAAFILQQGTTDLAAILRPLSTAENTTLLLEVLTVIPEEYNSMTMGSALRSKNRTALMHASPAVLDDLLRYLQSVYNDYSKEPPAEQTVQLWLSAATCACSWLTLGGEESREAGAGALPDRLPLCGALLTAVHVLYTWNEAVSDTALDVCEACLAGVRAAGGADAARHPAAALQLLEQLAALAAPILARDDRPNSINEELLSALITCAVAVGECHAGTLVRAVENNTHEGARRLLELLLAAQGAPGHYPAHETRSNLIFGFWYTLQDEILNVMDNASKISPIWREVFSRLLTTLVTKSEAPPDSALSRDDLELLRCYRQDIADTVVYCVLILGDWCWTTVEAAFNAADSEVRREAALHVFVALADSAPHRRAPDSLANMLTHAVHIADTSNDKRMLNTALDCLGSYAAWVSSLEGARGLSLGRECVRAAGAALPRAAPAAALALRKLCADCAAPAAALAAHIAHAAQSNEGRSDAWVRRQLLSAAGSALAAADLGVGAPLLQELASTLSEDLKAQALDPVRAAGSAECAAALLGALAAAPILCASLANALLPTLPAFARNPQLVEPMFAVLKQTVSSLMDICLPLVGDIGQLTVTGFSTKPCAAGLDVVKLLILVLGSDWADAAALFHSCIQSSARSVALDPSATPDLTEALFSVLHAITKKKPQYIDWIDDLLTELVELGSLCVRLWEAGAARAACLWLGALAAVRAPALQPHAPLLTIAALRCIGGATPRNQIEPLAELLLALNRAAWRAELGDLAAWLRAALAEPGFPTPHATDPHKHKFIAAVIKEKSSKRRLLESVQEFSLVCRGLVGTEYARQTLATKKLVT</sequence>